<feature type="non-terminal residue" evidence="1">
    <location>
        <position position="1"/>
    </location>
</feature>
<dbReference type="AlphaFoldDB" id="A0A0D0DIR7"/>
<reference evidence="2" key="2">
    <citation type="submission" date="2015-01" db="EMBL/GenBank/DDBJ databases">
        <title>Evolutionary Origins and Diversification of the Mycorrhizal Mutualists.</title>
        <authorList>
            <consortium name="DOE Joint Genome Institute"/>
            <consortium name="Mycorrhizal Genomics Consortium"/>
            <person name="Kohler A."/>
            <person name="Kuo A."/>
            <person name="Nagy L.G."/>
            <person name="Floudas D."/>
            <person name="Copeland A."/>
            <person name="Barry K.W."/>
            <person name="Cichocki N."/>
            <person name="Veneault-Fourrey C."/>
            <person name="LaButti K."/>
            <person name="Lindquist E.A."/>
            <person name="Lipzen A."/>
            <person name="Lundell T."/>
            <person name="Morin E."/>
            <person name="Murat C."/>
            <person name="Riley R."/>
            <person name="Ohm R."/>
            <person name="Sun H."/>
            <person name="Tunlid A."/>
            <person name="Henrissat B."/>
            <person name="Grigoriev I.V."/>
            <person name="Hibbett D.S."/>
            <person name="Martin F."/>
        </authorList>
    </citation>
    <scope>NUCLEOTIDE SEQUENCE [LARGE SCALE GENOMIC DNA]</scope>
    <source>
        <strain evidence="2">Ve08.2h10</strain>
    </source>
</reference>
<dbReference type="EMBL" id="KN826752">
    <property type="protein sequence ID" value="KIK78000.1"/>
    <property type="molecule type" value="Genomic_DNA"/>
</dbReference>
<dbReference type="InParanoid" id="A0A0D0DIR7"/>
<name>A0A0D0DIR7_9AGAM</name>
<dbReference type="Proteomes" id="UP000054538">
    <property type="component" value="Unassembled WGS sequence"/>
</dbReference>
<dbReference type="HOGENOM" id="CLU_3093046_0_0_1"/>
<organism evidence="1 2">
    <name type="scientific">Paxillus rubicundulus Ve08.2h10</name>
    <dbReference type="NCBI Taxonomy" id="930991"/>
    <lineage>
        <taxon>Eukaryota</taxon>
        <taxon>Fungi</taxon>
        <taxon>Dikarya</taxon>
        <taxon>Basidiomycota</taxon>
        <taxon>Agaricomycotina</taxon>
        <taxon>Agaricomycetes</taxon>
        <taxon>Agaricomycetidae</taxon>
        <taxon>Boletales</taxon>
        <taxon>Paxilineae</taxon>
        <taxon>Paxillaceae</taxon>
        <taxon>Paxillus</taxon>
    </lineage>
</organism>
<protein>
    <submittedName>
        <fullName evidence="1">Uncharacterized protein</fullName>
    </submittedName>
</protein>
<gene>
    <name evidence="1" type="ORF">PAXRUDRAFT_349512</name>
</gene>
<proteinExistence type="predicted"/>
<evidence type="ECO:0000313" key="2">
    <source>
        <dbReference type="Proteomes" id="UP000054538"/>
    </source>
</evidence>
<evidence type="ECO:0000313" key="1">
    <source>
        <dbReference type="EMBL" id="KIK78000.1"/>
    </source>
</evidence>
<accession>A0A0D0DIR7</accession>
<keyword evidence="2" id="KW-1185">Reference proteome</keyword>
<sequence length="52" mass="5792">TVCCITNCSERQCKIISTCHTTLSWLSTSSGMRMNVSRRTQVLPKGDHPSVH</sequence>
<reference evidence="1 2" key="1">
    <citation type="submission" date="2014-04" db="EMBL/GenBank/DDBJ databases">
        <authorList>
            <consortium name="DOE Joint Genome Institute"/>
            <person name="Kuo A."/>
            <person name="Kohler A."/>
            <person name="Jargeat P."/>
            <person name="Nagy L.G."/>
            <person name="Floudas D."/>
            <person name="Copeland A."/>
            <person name="Barry K.W."/>
            <person name="Cichocki N."/>
            <person name="Veneault-Fourrey C."/>
            <person name="LaButti K."/>
            <person name="Lindquist E.A."/>
            <person name="Lipzen A."/>
            <person name="Lundell T."/>
            <person name="Morin E."/>
            <person name="Murat C."/>
            <person name="Sun H."/>
            <person name="Tunlid A."/>
            <person name="Henrissat B."/>
            <person name="Grigoriev I.V."/>
            <person name="Hibbett D.S."/>
            <person name="Martin F."/>
            <person name="Nordberg H.P."/>
            <person name="Cantor M.N."/>
            <person name="Hua S.X."/>
        </authorList>
    </citation>
    <scope>NUCLEOTIDE SEQUENCE [LARGE SCALE GENOMIC DNA]</scope>
    <source>
        <strain evidence="1 2">Ve08.2h10</strain>
    </source>
</reference>